<keyword evidence="5" id="KW-0521">NADP</keyword>
<dbReference type="AlphaFoldDB" id="Q7XZ55"/>
<dbReference type="PANTHER" id="PTHR43098:SF3">
    <property type="entry name" value="L-ORNITHINE N(5)-MONOOXYGENASE-RELATED"/>
    <property type="match status" value="1"/>
</dbReference>
<protein>
    <submittedName>
        <fullName evidence="8">Putative steroid monooxygenase</fullName>
    </submittedName>
</protein>
<proteinExistence type="evidence at transcript level"/>
<name>Q7XZ55_GRIJA</name>
<accession>Q7XZ55</accession>
<evidence type="ECO:0000256" key="2">
    <source>
        <dbReference type="ARBA" id="ARBA00010139"/>
    </source>
</evidence>
<dbReference type="PANTHER" id="PTHR43098">
    <property type="entry name" value="L-ORNITHINE N(5)-MONOOXYGENASE-RELATED"/>
    <property type="match status" value="1"/>
</dbReference>
<sequence length="220" mass="24223">MDQTPNSALDVIVVGAGFAGLCALIRLRQRGLSVLALEAASDVGGTWFFNCYPGAQCDAASIDYSFSFDATLDREWEWSERFARQPELLRYLRHVAERHDVRRYIRFNTRVVAASWNEGASEWIVGTHRVLDPEVEAIHAARNDVTVMESAESILRARFIVFATGSHSLPKPVDVPGAASFLGTSLRTSCWPRGEAGQGVVPGPPDSCDRDRVVRRTCGA</sequence>
<evidence type="ECO:0000256" key="3">
    <source>
        <dbReference type="ARBA" id="ARBA00022630"/>
    </source>
</evidence>
<dbReference type="GO" id="GO:0004497">
    <property type="term" value="F:monooxygenase activity"/>
    <property type="evidence" value="ECO:0007669"/>
    <property type="project" value="UniProtKB-KW"/>
</dbReference>
<dbReference type="SUPFAM" id="SSF51905">
    <property type="entry name" value="FAD/NAD(P)-binding domain"/>
    <property type="match status" value="1"/>
</dbReference>
<reference evidence="8" key="1">
    <citation type="submission" date="2002-06" db="EMBL/GenBank/DDBJ databases">
        <authorList>
            <person name="Liu C.L."/>
            <person name="Lee Y.K."/>
            <person name="Lee H.K."/>
        </authorList>
    </citation>
    <scope>NUCLEOTIDE SEQUENCE</scope>
</reference>
<dbReference type="Pfam" id="PF13450">
    <property type="entry name" value="NAD_binding_8"/>
    <property type="match status" value="1"/>
</dbReference>
<dbReference type="EMBL" id="AY123097">
    <property type="protein sequence ID" value="AAM93969.1"/>
    <property type="molecule type" value="mRNA"/>
</dbReference>
<evidence type="ECO:0000256" key="6">
    <source>
        <dbReference type="ARBA" id="ARBA00023002"/>
    </source>
</evidence>
<evidence type="ECO:0000313" key="8">
    <source>
        <dbReference type="EMBL" id="AAM93969.1"/>
    </source>
</evidence>
<keyword evidence="4" id="KW-0274">FAD</keyword>
<keyword evidence="7 8" id="KW-0503">Monooxygenase</keyword>
<dbReference type="InterPro" id="IPR050775">
    <property type="entry name" value="FAD-binding_Monooxygenases"/>
</dbReference>
<evidence type="ECO:0000256" key="1">
    <source>
        <dbReference type="ARBA" id="ARBA00001974"/>
    </source>
</evidence>
<evidence type="ECO:0000256" key="4">
    <source>
        <dbReference type="ARBA" id="ARBA00022827"/>
    </source>
</evidence>
<evidence type="ECO:0000256" key="5">
    <source>
        <dbReference type="ARBA" id="ARBA00022857"/>
    </source>
</evidence>
<comment type="cofactor">
    <cofactor evidence="1">
        <name>FAD</name>
        <dbReference type="ChEBI" id="CHEBI:57692"/>
    </cofactor>
</comment>
<dbReference type="Gene3D" id="3.50.50.60">
    <property type="entry name" value="FAD/NAD(P)-binding domain"/>
    <property type="match status" value="1"/>
</dbReference>
<organism evidence="8">
    <name type="scientific">Griffithsia japonica</name>
    <name type="common">Red alga</name>
    <dbReference type="NCBI Taxonomy" id="83288"/>
    <lineage>
        <taxon>Eukaryota</taxon>
        <taxon>Rhodophyta</taxon>
        <taxon>Florideophyceae</taxon>
        <taxon>Rhodymeniophycidae</taxon>
        <taxon>Ceramiales</taxon>
        <taxon>Ceramiaceae</taxon>
        <taxon>Griffithsia</taxon>
    </lineage>
</organism>
<comment type="similarity">
    <text evidence="2">Belongs to the FAD-binding monooxygenase family.</text>
</comment>
<keyword evidence="3" id="KW-0285">Flavoprotein</keyword>
<keyword evidence="6" id="KW-0560">Oxidoreductase</keyword>
<dbReference type="PRINTS" id="PR00420">
    <property type="entry name" value="RNGMNOXGNASE"/>
</dbReference>
<evidence type="ECO:0000256" key="7">
    <source>
        <dbReference type="ARBA" id="ARBA00023033"/>
    </source>
</evidence>
<dbReference type="InterPro" id="IPR036188">
    <property type="entry name" value="FAD/NAD-bd_sf"/>
</dbReference>